<comment type="function">
    <text evidence="11">DNA polymerase III is a complex, multichain enzyme responsible for most of the replicative synthesis in bacteria. This DNA polymerase also exhibits 3' to 5' exonuclease activity.</text>
</comment>
<dbReference type="GO" id="GO:0006261">
    <property type="term" value="P:DNA-templated DNA replication"/>
    <property type="evidence" value="ECO:0007669"/>
    <property type="project" value="TreeGrafter"/>
</dbReference>
<evidence type="ECO:0000256" key="4">
    <source>
        <dbReference type="ARBA" id="ARBA00022705"/>
    </source>
</evidence>
<dbReference type="PANTHER" id="PTHR11669:SF0">
    <property type="entry name" value="PROTEIN STICHEL-LIKE 2"/>
    <property type="match status" value="1"/>
</dbReference>
<dbReference type="FunFam" id="1.10.8.60:FF:000013">
    <property type="entry name" value="DNA polymerase III subunit gamma/tau"/>
    <property type="match status" value="1"/>
</dbReference>
<gene>
    <name evidence="14" type="primary">dnaX_1</name>
    <name evidence="11" type="synonym">dnaX</name>
    <name evidence="14" type="ORF">ElP_07560</name>
</gene>
<dbReference type="SMART" id="SM00382">
    <property type="entry name" value="AAA"/>
    <property type="match status" value="1"/>
</dbReference>
<comment type="catalytic activity">
    <reaction evidence="10 11">
        <text>DNA(n) + a 2'-deoxyribonucleoside 5'-triphosphate = DNA(n+1) + diphosphate</text>
        <dbReference type="Rhea" id="RHEA:22508"/>
        <dbReference type="Rhea" id="RHEA-COMP:17339"/>
        <dbReference type="Rhea" id="RHEA-COMP:17340"/>
        <dbReference type="ChEBI" id="CHEBI:33019"/>
        <dbReference type="ChEBI" id="CHEBI:61560"/>
        <dbReference type="ChEBI" id="CHEBI:173112"/>
        <dbReference type="EC" id="2.7.7.7"/>
    </reaction>
</comment>
<dbReference type="GO" id="GO:0009360">
    <property type="term" value="C:DNA polymerase III complex"/>
    <property type="evidence" value="ECO:0007669"/>
    <property type="project" value="InterPro"/>
</dbReference>
<keyword evidence="2 11" id="KW-0808">Transferase</keyword>
<evidence type="ECO:0000256" key="8">
    <source>
        <dbReference type="ARBA" id="ARBA00022840"/>
    </source>
</evidence>
<dbReference type="InterPro" id="IPR027417">
    <property type="entry name" value="P-loop_NTPase"/>
</dbReference>
<dbReference type="PANTHER" id="PTHR11669">
    <property type="entry name" value="REPLICATION FACTOR C / DNA POLYMERASE III GAMMA-TAU SUBUNIT"/>
    <property type="match status" value="1"/>
</dbReference>
<feature type="region of interest" description="Disordered" evidence="12">
    <location>
        <begin position="597"/>
        <end position="622"/>
    </location>
</feature>
<dbReference type="Gene3D" id="3.40.50.300">
    <property type="entry name" value="P-loop containing nucleotide triphosphate hydrolases"/>
    <property type="match status" value="1"/>
</dbReference>
<dbReference type="SUPFAM" id="SSF52540">
    <property type="entry name" value="P-loop containing nucleoside triphosphate hydrolases"/>
    <property type="match status" value="1"/>
</dbReference>
<dbReference type="InterPro" id="IPR022754">
    <property type="entry name" value="DNA_pol_III_gamma-3"/>
</dbReference>
<dbReference type="GO" id="GO:0003887">
    <property type="term" value="F:DNA-directed DNA polymerase activity"/>
    <property type="evidence" value="ECO:0007669"/>
    <property type="project" value="UniProtKB-KW"/>
</dbReference>
<keyword evidence="5" id="KW-0479">Metal-binding</keyword>
<evidence type="ECO:0000259" key="13">
    <source>
        <dbReference type="SMART" id="SM00382"/>
    </source>
</evidence>
<dbReference type="GO" id="GO:0005524">
    <property type="term" value="F:ATP binding"/>
    <property type="evidence" value="ECO:0007669"/>
    <property type="project" value="UniProtKB-KW"/>
</dbReference>
<keyword evidence="15" id="KW-1185">Reference proteome</keyword>
<feature type="compositionally biased region" description="Gly residues" evidence="12">
    <location>
        <begin position="612"/>
        <end position="622"/>
    </location>
</feature>
<protein>
    <recommendedName>
        <fullName evidence="11">DNA polymerase III subunit gamma/tau</fullName>
        <ecNumber evidence="11">2.7.7.7</ecNumber>
    </recommendedName>
</protein>
<dbReference type="AlphaFoldDB" id="A0A518GWE6"/>
<comment type="similarity">
    <text evidence="1 11">Belongs to the DnaX/STICHEL family.</text>
</comment>
<keyword evidence="9 11" id="KW-0239">DNA-directed DNA polymerase</keyword>
<name>A0A518GWE6_9BACT</name>
<dbReference type="InterPro" id="IPR012763">
    <property type="entry name" value="DNA_pol_III_sug/sutau_N"/>
</dbReference>
<dbReference type="SUPFAM" id="SSF48019">
    <property type="entry name" value="post-AAA+ oligomerization domain-like"/>
    <property type="match status" value="1"/>
</dbReference>
<dbReference type="Gene3D" id="1.10.8.60">
    <property type="match status" value="1"/>
</dbReference>
<dbReference type="InterPro" id="IPR008921">
    <property type="entry name" value="DNA_pol3_clamp-load_cplx_C"/>
</dbReference>
<keyword evidence="4 11" id="KW-0235">DNA replication</keyword>
<dbReference type="FunFam" id="3.40.50.300:FF:000014">
    <property type="entry name" value="DNA polymerase III subunit gamma/tau"/>
    <property type="match status" value="1"/>
</dbReference>
<dbReference type="GO" id="GO:0046872">
    <property type="term" value="F:metal ion binding"/>
    <property type="evidence" value="ECO:0007669"/>
    <property type="project" value="UniProtKB-KW"/>
</dbReference>
<evidence type="ECO:0000313" key="15">
    <source>
        <dbReference type="Proteomes" id="UP000317835"/>
    </source>
</evidence>
<dbReference type="EC" id="2.7.7.7" evidence="11"/>
<feature type="compositionally biased region" description="Low complexity" evidence="12">
    <location>
        <begin position="560"/>
        <end position="574"/>
    </location>
</feature>
<evidence type="ECO:0000256" key="11">
    <source>
        <dbReference type="RuleBase" id="RU364063"/>
    </source>
</evidence>
<evidence type="ECO:0000256" key="2">
    <source>
        <dbReference type="ARBA" id="ARBA00022679"/>
    </source>
</evidence>
<sequence length="622" mass="66863">MARTDSSEPIETGLPTPTAGAKPPRGSVEAYTVVARRYRPQRFEDVVGQDHVVRALRNAIRMDRVAQAYVFSGTRGVGKTSMARIFSKALNCERGGPTETPCNECDTCRKIASGEDLDVIEIDGASNNGVEAVRELRQGAGLRPARSRYKIYYIDEVHMLSTSAFNALLKTLEEPPSHVKFVFATTEPNKIPITVLSRCQRFDFAGIGPDRIVDQLVTICEREGVEADREGLHVVARRASGSMRDAQSLLEQLLSAGGGRLTADRVHELLGIAGDDRVLDLLDAMADRDAAEALRILDRAVDDGVQPTDVLNSAIEFVRDVMVLAAGADIPALAALPGQVERLQGLAGRWSLDSVLAAQQILAETRGRLRGSPHTRLLVELAFCRVSRLEDLAELREVIARLSEAEAGAPSPGTDGVKKKPVEPIEPVIAARPPAPSTQLERPRPPVERNGVGVGEPHRSAPVDGPPAPGEHHSGSTLERIRSAWQRLGDRAEELKLPAQFRKLEPTVENGAGVVVVPVPSAYNYMADKCEAPELRSRIESHLSEALGHGVSIRFDREAASPSAGPPAAAGPGSTAHRAVLDDDLARQLVSRFEAQLRRVEAEAEPEAEPPAGGGPGAEADD</sequence>
<evidence type="ECO:0000256" key="12">
    <source>
        <dbReference type="SAM" id="MobiDB-lite"/>
    </source>
</evidence>
<keyword evidence="8 11" id="KW-0067">ATP-binding</keyword>
<dbReference type="NCBIfam" id="TIGR02397">
    <property type="entry name" value="dnaX_nterm"/>
    <property type="match status" value="1"/>
</dbReference>
<dbReference type="NCBIfam" id="NF004046">
    <property type="entry name" value="PRK05563.1"/>
    <property type="match status" value="1"/>
</dbReference>
<dbReference type="KEGG" id="tpla:ElP_07560"/>
<feature type="region of interest" description="Disordered" evidence="12">
    <location>
        <begin position="558"/>
        <end position="582"/>
    </location>
</feature>
<organism evidence="14 15">
    <name type="scientific">Tautonia plasticadhaerens</name>
    <dbReference type="NCBI Taxonomy" id="2527974"/>
    <lineage>
        <taxon>Bacteria</taxon>
        <taxon>Pseudomonadati</taxon>
        <taxon>Planctomycetota</taxon>
        <taxon>Planctomycetia</taxon>
        <taxon>Isosphaerales</taxon>
        <taxon>Isosphaeraceae</taxon>
        <taxon>Tautonia</taxon>
    </lineage>
</organism>
<dbReference type="InterPro" id="IPR045085">
    <property type="entry name" value="HLD_clamp_pol_III_gamma_tau"/>
</dbReference>
<evidence type="ECO:0000256" key="3">
    <source>
        <dbReference type="ARBA" id="ARBA00022695"/>
    </source>
</evidence>
<keyword evidence="6 11" id="KW-0547">Nucleotide-binding</keyword>
<dbReference type="Pfam" id="PF13177">
    <property type="entry name" value="DNA_pol3_delta2"/>
    <property type="match status" value="1"/>
</dbReference>
<dbReference type="InterPro" id="IPR003593">
    <property type="entry name" value="AAA+_ATPase"/>
</dbReference>
<evidence type="ECO:0000256" key="10">
    <source>
        <dbReference type="ARBA" id="ARBA00049244"/>
    </source>
</evidence>
<reference evidence="14 15" key="1">
    <citation type="submission" date="2019-02" db="EMBL/GenBank/DDBJ databases">
        <title>Deep-cultivation of Planctomycetes and their phenomic and genomic characterization uncovers novel biology.</title>
        <authorList>
            <person name="Wiegand S."/>
            <person name="Jogler M."/>
            <person name="Boedeker C."/>
            <person name="Pinto D."/>
            <person name="Vollmers J."/>
            <person name="Rivas-Marin E."/>
            <person name="Kohn T."/>
            <person name="Peeters S.H."/>
            <person name="Heuer A."/>
            <person name="Rast P."/>
            <person name="Oberbeckmann S."/>
            <person name="Bunk B."/>
            <person name="Jeske O."/>
            <person name="Meyerdierks A."/>
            <person name="Storesund J.E."/>
            <person name="Kallscheuer N."/>
            <person name="Luecker S."/>
            <person name="Lage O.M."/>
            <person name="Pohl T."/>
            <person name="Merkel B.J."/>
            <person name="Hornburger P."/>
            <person name="Mueller R.-W."/>
            <person name="Bruemmer F."/>
            <person name="Labrenz M."/>
            <person name="Spormann A.M."/>
            <person name="Op den Camp H."/>
            <person name="Overmann J."/>
            <person name="Amann R."/>
            <person name="Jetten M.S.M."/>
            <person name="Mascher T."/>
            <person name="Medema M.H."/>
            <person name="Devos D.P."/>
            <person name="Kaster A.-K."/>
            <person name="Ovreas L."/>
            <person name="Rohde M."/>
            <person name="Galperin M.Y."/>
            <person name="Jogler C."/>
        </authorList>
    </citation>
    <scope>NUCLEOTIDE SEQUENCE [LARGE SCALE GENOMIC DNA]</scope>
    <source>
        <strain evidence="14 15">ElP</strain>
    </source>
</reference>
<dbReference type="RefSeq" id="WP_231749467.1">
    <property type="nucleotide sequence ID" value="NZ_CP036426.1"/>
</dbReference>
<dbReference type="CDD" id="cd00009">
    <property type="entry name" value="AAA"/>
    <property type="match status" value="1"/>
</dbReference>
<evidence type="ECO:0000256" key="9">
    <source>
        <dbReference type="ARBA" id="ARBA00022932"/>
    </source>
</evidence>
<dbReference type="InterPro" id="IPR050238">
    <property type="entry name" value="DNA_Rep/Repair_Clamp_Loader"/>
</dbReference>
<dbReference type="Proteomes" id="UP000317835">
    <property type="component" value="Chromosome"/>
</dbReference>
<dbReference type="Gene3D" id="1.20.272.10">
    <property type="match status" value="1"/>
</dbReference>
<comment type="subunit">
    <text evidence="11">DNA polymerase III contains a core (composed of alpha, epsilon and theta chains) that associates with a tau subunit. This core dimerizes to form the POLIII' complex. PolIII' associates with the gamma complex (composed of gamma, delta, delta', psi and chi chains) and with the beta chain to form the complete DNA polymerase III complex.</text>
</comment>
<proteinExistence type="inferred from homology"/>
<feature type="domain" description="AAA+ ATPase" evidence="13">
    <location>
        <begin position="65"/>
        <end position="208"/>
    </location>
</feature>
<keyword evidence="7" id="KW-0862">Zinc</keyword>
<dbReference type="GO" id="GO:0003677">
    <property type="term" value="F:DNA binding"/>
    <property type="evidence" value="ECO:0007669"/>
    <property type="project" value="InterPro"/>
</dbReference>
<evidence type="ECO:0000313" key="14">
    <source>
        <dbReference type="EMBL" id="QDV32916.1"/>
    </source>
</evidence>
<accession>A0A518GWE6</accession>
<keyword evidence="3 11" id="KW-0548">Nucleotidyltransferase</keyword>
<evidence type="ECO:0000256" key="6">
    <source>
        <dbReference type="ARBA" id="ARBA00022741"/>
    </source>
</evidence>
<feature type="region of interest" description="Disordered" evidence="12">
    <location>
        <begin position="1"/>
        <end position="26"/>
    </location>
</feature>
<dbReference type="CDD" id="cd18137">
    <property type="entry name" value="HLD_clamp_pol_III_gamma_tau"/>
    <property type="match status" value="1"/>
</dbReference>
<dbReference type="Pfam" id="PF22608">
    <property type="entry name" value="DNAX_ATPase_lid"/>
    <property type="match status" value="1"/>
</dbReference>
<evidence type="ECO:0000256" key="1">
    <source>
        <dbReference type="ARBA" id="ARBA00006360"/>
    </source>
</evidence>
<feature type="region of interest" description="Disordered" evidence="12">
    <location>
        <begin position="427"/>
        <end position="476"/>
    </location>
</feature>
<evidence type="ECO:0000256" key="5">
    <source>
        <dbReference type="ARBA" id="ARBA00022723"/>
    </source>
</evidence>
<dbReference type="Pfam" id="PF12169">
    <property type="entry name" value="DNA_pol3_gamma3"/>
    <property type="match status" value="1"/>
</dbReference>
<evidence type="ECO:0000256" key="7">
    <source>
        <dbReference type="ARBA" id="ARBA00022833"/>
    </source>
</evidence>
<dbReference type="EMBL" id="CP036426">
    <property type="protein sequence ID" value="QDV32916.1"/>
    <property type="molecule type" value="Genomic_DNA"/>
</dbReference>